<proteinExistence type="predicted"/>
<evidence type="ECO:0000256" key="1">
    <source>
        <dbReference type="SAM" id="MobiDB-lite"/>
    </source>
</evidence>
<accession>A0A8S5PU53</accession>
<dbReference type="EMBL" id="BK015515">
    <property type="protein sequence ID" value="DAE10598.1"/>
    <property type="molecule type" value="Genomic_DNA"/>
</dbReference>
<sequence length="35" mass="3973">MSEREILDRAPTRNPLREMLLNCPAEDSRSLNSSA</sequence>
<feature type="region of interest" description="Disordered" evidence="1">
    <location>
        <begin position="1"/>
        <end position="35"/>
    </location>
</feature>
<name>A0A8S5PU53_9CAUD</name>
<feature type="compositionally biased region" description="Basic and acidic residues" evidence="1">
    <location>
        <begin position="1"/>
        <end position="11"/>
    </location>
</feature>
<reference evidence="2" key="1">
    <citation type="journal article" date="2021" name="Proc. Natl. Acad. Sci. U.S.A.">
        <title>A Catalog of Tens of Thousands of Viruses from Human Metagenomes Reveals Hidden Associations with Chronic Diseases.</title>
        <authorList>
            <person name="Tisza M.J."/>
            <person name="Buck C.B."/>
        </authorList>
    </citation>
    <scope>NUCLEOTIDE SEQUENCE</scope>
    <source>
        <strain evidence="2">Ctd9R8</strain>
    </source>
</reference>
<protein>
    <submittedName>
        <fullName evidence="2">Uncharacterized protein</fullName>
    </submittedName>
</protein>
<organism evidence="2">
    <name type="scientific">Siphoviridae sp. ctd9R8</name>
    <dbReference type="NCBI Taxonomy" id="2825576"/>
    <lineage>
        <taxon>Viruses</taxon>
        <taxon>Duplodnaviria</taxon>
        <taxon>Heunggongvirae</taxon>
        <taxon>Uroviricota</taxon>
        <taxon>Caudoviricetes</taxon>
    </lineage>
</organism>
<evidence type="ECO:0000313" key="2">
    <source>
        <dbReference type="EMBL" id="DAE10598.1"/>
    </source>
</evidence>